<feature type="transmembrane region" description="Helical" evidence="8">
    <location>
        <begin position="235"/>
        <end position="255"/>
    </location>
</feature>
<accession>B1WSI2</accession>
<evidence type="ECO:0000256" key="7">
    <source>
        <dbReference type="ARBA" id="ARBA00023136"/>
    </source>
</evidence>
<keyword evidence="3" id="KW-0328">Glycosyltransferase</keyword>
<keyword evidence="5 8" id="KW-0812">Transmembrane</keyword>
<evidence type="ECO:0000256" key="8">
    <source>
        <dbReference type="SAM" id="Phobius"/>
    </source>
</evidence>
<feature type="transmembrane region" description="Helical" evidence="8">
    <location>
        <begin position="112"/>
        <end position="132"/>
    </location>
</feature>
<dbReference type="GO" id="GO:0009103">
    <property type="term" value="P:lipopolysaccharide biosynthetic process"/>
    <property type="evidence" value="ECO:0007669"/>
    <property type="project" value="UniProtKB-ARBA"/>
</dbReference>
<dbReference type="InterPro" id="IPR050297">
    <property type="entry name" value="LipidA_mod_glycosyltrf_83"/>
</dbReference>
<evidence type="ECO:0000256" key="4">
    <source>
        <dbReference type="ARBA" id="ARBA00022679"/>
    </source>
</evidence>
<evidence type="ECO:0000313" key="10">
    <source>
        <dbReference type="EMBL" id="ACB53561.1"/>
    </source>
</evidence>
<comment type="subcellular location">
    <subcellularLocation>
        <location evidence="1">Cell membrane</location>
        <topology evidence="1">Multi-pass membrane protein</topology>
    </subcellularLocation>
</comment>
<dbReference type="Pfam" id="PF13231">
    <property type="entry name" value="PMT_2"/>
    <property type="match status" value="1"/>
</dbReference>
<dbReference type="KEGG" id="cyt:cce_4213"/>
<dbReference type="InterPro" id="IPR038731">
    <property type="entry name" value="RgtA/B/C-like"/>
</dbReference>
<dbReference type="RefSeq" id="WP_009543713.1">
    <property type="nucleotide sequence ID" value="NC_010546.1"/>
</dbReference>
<keyword evidence="7 8" id="KW-0472">Membrane</keyword>
<evidence type="ECO:0000256" key="3">
    <source>
        <dbReference type="ARBA" id="ARBA00022676"/>
    </source>
</evidence>
<evidence type="ECO:0000256" key="2">
    <source>
        <dbReference type="ARBA" id="ARBA00022475"/>
    </source>
</evidence>
<dbReference type="eggNOG" id="COG1807">
    <property type="taxonomic scope" value="Bacteria"/>
</dbReference>
<dbReference type="GO" id="GO:0005886">
    <property type="term" value="C:plasma membrane"/>
    <property type="evidence" value="ECO:0007669"/>
    <property type="project" value="UniProtKB-SubCell"/>
</dbReference>
<feature type="transmembrane region" description="Helical" evidence="8">
    <location>
        <begin position="372"/>
        <end position="391"/>
    </location>
</feature>
<evidence type="ECO:0000259" key="9">
    <source>
        <dbReference type="Pfam" id="PF13231"/>
    </source>
</evidence>
<dbReference type="AlphaFoldDB" id="B1WSI2"/>
<evidence type="ECO:0000313" key="11">
    <source>
        <dbReference type="Proteomes" id="UP000001203"/>
    </source>
</evidence>
<sequence length="543" mass="63000">MKSLKDFDRIIDRHHQPILIGILLMGLLLRLYGINFGLPYLYNPDEPNRVRRVFRMLSTQDVNPHWFGHPASTVIYLLLLSYGLMFVGSRFLGICNSSEDFLELYRQDPSIFYLTGRLWSTFFGVATIWVVYLIGSKLFNKTVGLISAFLVAIIPLHVELSKLARMDTLMPFLLLISFYYCLKILEEDKLSNYIHASFFLGLAIATKYPAIIFVFTIILAYILTKGWNVKGYLKPVSSVLTCTGAVFIASPFLFLDFKQVLIDISQENRLFHLGATGEGFINDLIWYIQNPLIQSFTFLGILLISFGIFLVLVINQEKLLLLVSFPSLFLLFISVLNLRWERWIIPMIPFLCILLAYTIYQISKLIELRFNYFLGSCLILIILTSIIIPLLQNNMLQGYKLSGVDTRTFTGEWMLRNIPKNSKILVENYTPQLPKTSFQFFIVKHNKDGIIEKFNAERSSHATFYPYGKIGNLKSIEEIDKNKIQYIIMGNYYDLYLREKNRYPKIVDRYEDIINSGELIYEAQKNNKVRQGPMIRIYKVSEK</sequence>
<dbReference type="Proteomes" id="UP000001203">
    <property type="component" value="Chromosome circular"/>
</dbReference>
<organism evidence="10 11">
    <name type="scientific">Crocosphaera subtropica (strain ATCC 51142 / BH68)</name>
    <name type="common">Cyanothece sp. (strain ATCC 51142)</name>
    <dbReference type="NCBI Taxonomy" id="43989"/>
    <lineage>
        <taxon>Bacteria</taxon>
        <taxon>Bacillati</taxon>
        <taxon>Cyanobacteriota</taxon>
        <taxon>Cyanophyceae</taxon>
        <taxon>Oscillatoriophycideae</taxon>
        <taxon>Chroococcales</taxon>
        <taxon>Aphanothecaceae</taxon>
        <taxon>Crocosphaera</taxon>
        <taxon>Crocosphaera subtropica</taxon>
    </lineage>
</organism>
<feature type="transmembrane region" description="Helical" evidence="8">
    <location>
        <begin position="74"/>
        <end position="92"/>
    </location>
</feature>
<evidence type="ECO:0000256" key="5">
    <source>
        <dbReference type="ARBA" id="ARBA00022692"/>
    </source>
</evidence>
<feature type="transmembrane region" description="Helical" evidence="8">
    <location>
        <begin position="319"/>
        <end position="337"/>
    </location>
</feature>
<evidence type="ECO:0000256" key="1">
    <source>
        <dbReference type="ARBA" id="ARBA00004651"/>
    </source>
</evidence>
<feature type="transmembrane region" description="Helical" evidence="8">
    <location>
        <begin position="197"/>
        <end position="223"/>
    </location>
</feature>
<feature type="transmembrane region" description="Helical" evidence="8">
    <location>
        <begin position="168"/>
        <end position="185"/>
    </location>
</feature>
<protein>
    <recommendedName>
        <fullName evidence="9">Glycosyltransferase RgtA/B/C/D-like domain-containing protein</fullName>
    </recommendedName>
</protein>
<name>B1WSI2_CROS5</name>
<dbReference type="HOGENOM" id="CLU_501279_0_0_3"/>
<dbReference type="PANTHER" id="PTHR33908">
    <property type="entry name" value="MANNOSYLTRANSFERASE YKCB-RELATED"/>
    <property type="match status" value="1"/>
</dbReference>
<keyword evidence="2" id="KW-1003">Cell membrane</keyword>
<feature type="transmembrane region" description="Helical" evidence="8">
    <location>
        <begin position="292"/>
        <end position="312"/>
    </location>
</feature>
<keyword evidence="4" id="KW-0808">Transferase</keyword>
<keyword evidence="11" id="KW-1185">Reference proteome</keyword>
<evidence type="ECO:0000256" key="6">
    <source>
        <dbReference type="ARBA" id="ARBA00022989"/>
    </source>
</evidence>
<dbReference type="OrthoDB" id="581514at2"/>
<feature type="transmembrane region" description="Helical" evidence="8">
    <location>
        <begin position="138"/>
        <end position="156"/>
    </location>
</feature>
<gene>
    <name evidence="10" type="ordered locus">cce_4213</name>
</gene>
<feature type="transmembrane region" description="Helical" evidence="8">
    <location>
        <begin position="343"/>
        <end position="360"/>
    </location>
</feature>
<dbReference type="GO" id="GO:0016763">
    <property type="term" value="F:pentosyltransferase activity"/>
    <property type="evidence" value="ECO:0007669"/>
    <property type="project" value="TreeGrafter"/>
</dbReference>
<dbReference type="PANTHER" id="PTHR33908:SF11">
    <property type="entry name" value="MEMBRANE PROTEIN"/>
    <property type="match status" value="1"/>
</dbReference>
<dbReference type="EMBL" id="CP000806">
    <property type="protein sequence ID" value="ACB53561.1"/>
    <property type="molecule type" value="Genomic_DNA"/>
</dbReference>
<dbReference type="STRING" id="43989.cce_4213"/>
<keyword evidence="6 8" id="KW-1133">Transmembrane helix</keyword>
<feature type="domain" description="Glycosyltransferase RgtA/B/C/D-like" evidence="9">
    <location>
        <begin position="117"/>
        <end position="253"/>
    </location>
</feature>
<reference evidence="10 11" key="1">
    <citation type="journal article" date="2008" name="Proc. Natl. Acad. Sci. U.S.A.">
        <title>The genome of Cyanothece 51142, a unicellular diazotrophic cyanobacterium important in the marine nitrogen cycle.</title>
        <authorList>
            <person name="Welsh E.A."/>
            <person name="Liberton M."/>
            <person name="Stoeckel J."/>
            <person name="Loh T."/>
            <person name="Elvitigala T."/>
            <person name="Wang C."/>
            <person name="Wollam A."/>
            <person name="Fulton R.S."/>
            <person name="Clifton S.W."/>
            <person name="Jacobs J.M."/>
            <person name="Aurora R."/>
            <person name="Ghosh B.K."/>
            <person name="Sherman L.A."/>
            <person name="Smith R.D."/>
            <person name="Wilson R.K."/>
            <person name="Pakrasi H.B."/>
        </authorList>
    </citation>
    <scope>NUCLEOTIDE SEQUENCE [LARGE SCALE GENOMIC DNA]</scope>
    <source>
        <strain evidence="11">ATCC 51142 / BH68</strain>
    </source>
</reference>
<proteinExistence type="predicted"/>
<feature type="transmembrane region" description="Helical" evidence="8">
    <location>
        <begin position="20"/>
        <end position="42"/>
    </location>
</feature>